<keyword evidence="2" id="KW-1185">Reference proteome</keyword>
<proteinExistence type="predicted"/>
<organism evidence="1 2">
    <name type="scientific">Chryseobacterium endalhagicum</name>
    <dbReference type="NCBI Taxonomy" id="2797638"/>
    <lineage>
        <taxon>Bacteria</taxon>
        <taxon>Pseudomonadati</taxon>
        <taxon>Bacteroidota</taxon>
        <taxon>Flavobacteriia</taxon>
        <taxon>Flavobacteriales</taxon>
        <taxon>Weeksellaceae</taxon>
        <taxon>Chryseobacterium group</taxon>
        <taxon>Chryseobacterium</taxon>
    </lineage>
</organism>
<reference evidence="1 2" key="1">
    <citation type="submission" date="2020-12" db="EMBL/GenBank/DDBJ databases">
        <title>Chryseobacterium endoalhailicus sp. nov., isolated from seed of leguminous plant.</title>
        <authorList>
            <person name="Zhang X."/>
        </authorList>
    </citation>
    <scope>NUCLEOTIDE SEQUENCE [LARGE SCALE GENOMIC DNA]</scope>
    <source>
        <strain evidence="1 2">L7</strain>
    </source>
</reference>
<sequence length="47" mass="5536">MDINYMNILINERKAYFVELKKLIASMNLVRGMDKDQYVPMAEALLQ</sequence>
<dbReference type="RefSeq" id="WP_202093564.1">
    <property type="nucleotide sequence ID" value="NZ_JAELVM010000003.1"/>
</dbReference>
<name>A0ABS1QJT3_9FLAO</name>
<gene>
    <name evidence="1" type="ORF">JET18_18580</name>
</gene>
<dbReference type="EMBL" id="JAELVM010000003">
    <property type="protein sequence ID" value="MBL1222869.1"/>
    <property type="molecule type" value="Genomic_DNA"/>
</dbReference>
<comment type="caution">
    <text evidence="1">The sequence shown here is derived from an EMBL/GenBank/DDBJ whole genome shotgun (WGS) entry which is preliminary data.</text>
</comment>
<protein>
    <submittedName>
        <fullName evidence="1">Uncharacterized protein</fullName>
    </submittedName>
</protein>
<dbReference type="Proteomes" id="UP000661696">
    <property type="component" value="Unassembled WGS sequence"/>
</dbReference>
<accession>A0ABS1QJT3</accession>
<evidence type="ECO:0000313" key="2">
    <source>
        <dbReference type="Proteomes" id="UP000661696"/>
    </source>
</evidence>
<evidence type="ECO:0000313" key="1">
    <source>
        <dbReference type="EMBL" id="MBL1222869.1"/>
    </source>
</evidence>